<proteinExistence type="predicted"/>
<comment type="caution">
    <text evidence="2">The sequence shown here is derived from an EMBL/GenBank/DDBJ whole genome shotgun (WGS) entry which is preliminary data.</text>
</comment>
<dbReference type="InterPro" id="IPR036249">
    <property type="entry name" value="Thioredoxin-like_sf"/>
</dbReference>
<dbReference type="SUPFAM" id="SSF52833">
    <property type="entry name" value="Thioredoxin-like"/>
    <property type="match status" value="1"/>
</dbReference>
<evidence type="ECO:0000313" key="2">
    <source>
        <dbReference type="EMBL" id="CAH8361386.1"/>
    </source>
</evidence>
<dbReference type="Proteomes" id="UP001642260">
    <property type="component" value="Unassembled WGS sequence"/>
</dbReference>
<dbReference type="PROSITE" id="PS50404">
    <property type="entry name" value="GST_NTER"/>
    <property type="match status" value="1"/>
</dbReference>
<accession>A0ABC8KYI8</accession>
<evidence type="ECO:0000313" key="3">
    <source>
        <dbReference type="Proteomes" id="UP001642260"/>
    </source>
</evidence>
<name>A0ABC8KYI8_ERUVS</name>
<protein>
    <recommendedName>
        <fullName evidence="1">GST N-terminal domain-containing protein</fullName>
    </recommendedName>
</protein>
<dbReference type="PANTHER" id="PTHR44328:SF6">
    <property type="entry name" value="GLUTATHIONE S-TRANSFERASE L1-RELATED"/>
    <property type="match status" value="1"/>
</dbReference>
<dbReference type="Pfam" id="PF13410">
    <property type="entry name" value="GST_C_2"/>
    <property type="match status" value="1"/>
</dbReference>
<keyword evidence="3" id="KW-1185">Reference proteome</keyword>
<dbReference type="InterPro" id="IPR044629">
    <property type="entry name" value="GSTL1/2/3"/>
</dbReference>
<dbReference type="PANTHER" id="PTHR44328">
    <property type="entry name" value="GLUTATHIONE S-TRANSFERASE L1"/>
    <property type="match status" value="1"/>
</dbReference>
<dbReference type="InterPro" id="IPR036282">
    <property type="entry name" value="Glutathione-S-Trfase_C_sf"/>
</dbReference>
<dbReference type="Gene3D" id="1.20.1050.10">
    <property type="match status" value="1"/>
</dbReference>
<evidence type="ECO:0000259" key="1">
    <source>
        <dbReference type="PROSITE" id="PS50404"/>
    </source>
</evidence>
<dbReference type="InterPro" id="IPR004045">
    <property type="entry name" value="Glutathione_S-Trfase_N"/>
</dbReference>
<organism evidence="2 3">
    <name type="scientific">Eruca vesicaria subsp. sativa</name>
    <name type="common">Garden rocket</name>
    <name type="synonym">Eruca sativa</name>
    <dbReference type="NCBI Taxonomy" id="29727"/>
    <lineage>
        <taxon>Eukaryota</taxon>
        <taxon>Viridiplantae</taxon>
        <taxon>Streptophyta</taxon>
        <taxon>Embryophyta</taxon>
        <taxon>Tracheophyta</taxon>
        <taxon>Spermatophyta</taxon>
        <taxon>Magnoliopsida</taxon>
        <taxon>eudicotyledons</taxon>
        <taxon>Gunneridae</taxon>
        <taxon>Pentapetalae</taxon>
        <taxon>rosids</taxon>
        <taxon>malvids</taxon>
        <taxon>Brassicales</taxon>
        <taxon>Brassicaceae</taxon>
        <taxon>Brassiceae</taxon>
        <taxon>Eruca</taxon>
    </lineage>
</organism>
<dbReference type="Pfam" id="PF13417">
    <property type="entry name" value="GST_N_3"/>
    <property type="match status" value="1"/>
</dbReference>
<dbReference type="Gene3D" id="3.40.30.10">
    <property type="entry name" value="Glutaredoxin"/>
    <property type="match status" value="1"/>
</dbReference>
<dbReference type="EMBL" id="CAKOAT010305154">
    <property type="protein sequence ID" value="CAH8361386.1"/>
    <property type="molecule type" value="Genomic_DNA"/>
</dbReference>
<feature type="domain" description="GST N-terminal" evidence="1">
    <location>
        <begin position="1"/>
        <end position="61"/>
    </location>
</feature>
<sequence>MTIGLQEDIKLVPLNLFNRPSWYKEKVNPANMVPALEHNGKITTESLDVIKYVDSNFDGPSLYPEVRIFISVYMYLMLKILYCHVTNNLHVFLAAPVFDYLENGLHKFNDGPFFLGKLSLVDIAFITLIERVQPLLEDAYKYDITLGRPKLATWIQEMNKIDAYTQTKENRKEVIEYMKSRYMLRASKSIRYQNHASKL</sequence>
<dbReference type="AlphaFoldDB" id="A0ABC8KYI8"/>
<gene>
    <name evidence="2" type="ORF">ERUC_LOCUS27142</name>
</gene>
<reference evidence="2 3" key="1">
    <citation type="submission" date="2022-03" db="EMBL/GenBank/DDBJ databases">
        <authorList>
            <person name="Macdonald S."/>
            <person name="Ahmed S."/>
            <person name="Newling K."/>
        </authorList>
    </citation>
    <scope>NUCLEOTIDE SEQUENCE [LARGE SCALE GENOMIC DNA]</scope>
</reference>
<dbReference type="SUPFAM" id="SSF47616">
    <property type="entry name" value="GST C-terminal domain-like"/>
    <property type="match status" value="1"/>
</dbReference>